<dbReference type="Proteomes" id="UP001055879">
    <property type="component" value="Linkage Group LG02"/>
</dbReference>
<name>A0ACB9EFF7_ARCLA</name>
<proteinExistence type="predicted"/>
<organism evidence="1 2">
    <name type="scientific">Arctium lappa</name>
    <name type="common">Greater burdock</name>
    <name type="synonym">Lappa major</name>
    <dbReference type="NCBI Taxonomy" id="4217"/>
    <lineage>
        <taxon>Eukaryota</taxon>
        <taxon>Viridiplantae</taxon>
        <taxon>Streptophyta</taxon>
        <taxon>Embryophyta</taxon>
        <taxon>Tracheophyta</taxon>
        <taxon>Spermatophyta</taxon>
        <taxon>Magnoliopsida</taxon>
        <taxon>eudicotyledons</taxon>
        <taxon>Gunneridae</taxon>
        <taxon>Pentapetalae</taxon>
        <taxon>asterids</taxon>
        <taxon>campanulids</taxon>
        <taxon>Asterales</taxon>
        <taxon>Asteraceae</taxon>
        <taxon>Carduoideae</taxon>
        <taxon>Cardueae</taxon>
        <taxon>Arctiinae</taxon>
        <taxon>Arctium</taxon>
    </lineage>
</organism>
<protein>
    <submittedName>
        <fullName evidence="1">Uncharacterized protein</fullName>
    </submittedName>
</protein>
<evidence type="ECO:0000313" key="2">
    <source>
        <dbReference type="Proteomes" id="UP001055879"/>
    </source>
</evidence>
<keyword evidence="2" id="KW-1185">Reference proteome</keyword>
<accession>A0ACB9EFF7</accession>
<sequence>MCSEIDPTEICVVEIEREICLLDIDPTDAVNKKSVIESIIKLQLLSSCEFWDFITHLFLQKLKHHSLSQVSSDTLAFSFKTLAMSQLNAAVVEAELALELSRLGPRILNFSGWLVLEFSLFQCIQCYRLLWPEAIDEYGFVSVLDSYFLNLDSELALELF</sequence>
<evidence type="ECO:0000313" key="1">
    <source>
        <dbReference type="EMBL" id="KAI3757435.1"/>
    </source>
</evidence>
<comment type="caution">
    <text evidence="1">The sequence shown here is derived from an EMBL/GenBank/DDBJ whole genome shotgun (WGS) entry which is preliminary data.</text>
</comment>
<gene>
    <name evidence="1" type="ORF">L6452_04972</name>
</gene>
<reference evidence="1 2" key="2">
    <citation type="journal article" date="2022" name="Mol. Ecol. Resour.">
        <title>The genomes of chicory, endive, great burdock and yacon provide insights into Asteraceae paleo-polyploidization history and plant inulin production.</title>
        <authorList>
            <person name="Fan W."/>
            <person name="Wang S."/>
            <person name="Wang H."/>
            <person name="Wang A."/>
            <person name="Jiang F."/>
            <person name="Liu H."/>
            <person name="Zhao H."/>
            <person name="Xu D."/>
            <person name="Zhang Y."/>
        </authorList>
    </citation>
    <scope>NUCLEOTIDE SEQUENCE [LARGE SCALE GENOMIC DNA]</scope>
    <source>
        <strain evidence="2">cv. Niubang</strain>
    </source>
</reference>
<dbReference type="EMBL" id="CM042048">
    <property type="protein sequence ID" value="KAI3757435.1"/>
    <property type="molecule type" value="Genomic_DNA"/>
</dbReference>
<reference evidence="2" key="1">
    <citation type="journal article" date="2022" name="Mol. Ecol. Resour.">
        <title>The genomes of chicory, endive, great burdock and yacon provide insights into Asteraceae palaeo-polyploidization history and plant inulin production.</title>
        <authorList>
            <person name="Fan W."/>
            <person name="Wang S."/>
            <person name="Wang H."/>
            <person name="Wang A."/>
            <person name="Jiang F."/>
            <person name="Liu H."/>
            <person name="Zhao H."/>
            <person name="Xu D."/>
            <person name="Zhang Y."/>
        </authorList>
    </citation>
    <scope>NUCLEOTIDE SEQUENCE [LARGE SCALE GENOMIC DNA]</scope>
    <source>
        <strain evidence="2">cv. Niubang</strain>
    </source>
</reference>